<evidence type="ECO:0000256" key="3">
    <source>
        <dbReference type="ARBA" id="ARBA00023242"/>
    </source>
</evidence>
<keyword evidence="8" id="KW-1185">Reference proteome</keyword>
<feature type="region of interest" description="Disordered" evidence="5">
    <location>
        <begin position="347"/>
        <end position="395"/>
    </location>
</feature>
<dbReference type="PANTHER" id="PTHR45625:SF6">
    <property type="entry name" value="SPLICEOSOME-ASSOCIATED PROTEIN CWC27 HOMOLOG"/>
    <property type="match status" value="1"/>
</dbReference>
<dbReference type="STRING" id="1344418.A0A1D2VMK2"/>
<comment type="subcellular location">
    <subcellularLocation>
        <location evidence="2">Nucleus</location>
    </subcellularLocation>
</comment>
<evidence type="ECO:0000259" key="6">
    <source>
        <dbReference type="PROSITE" id="PS50072"/>
    </source>
</evidence>
<dbReference type="RefSeq" id="XP_020049148.1">
    <property type="nucleotide sequence ID" value="XM_020188929.1"/>
</dbReference>
<sequence length="408" mass="47035">MNEPPTTAKVVIETSRGLLEIELWAKETPINCQSFLEDCLNGRFDNLQFNKIYKNILVELNDNLKNNENKNKTYNEFHSRLKFNRRGLIGMYGRNYFTDGDDNNKNNCKFFITLDALSKFSNKNILIGKIEGESIYNLVKISESELREDNETPIYPTKIKKVNIIQPYFGSLENNIKKRKTMGNNNSNNTSQRKKKIKLKSKIKITYDIENENENDDELAIGINKKENKMKDKFKMKSAHETLNDKTLSKKKLSVKQLIEEKIKTENDNRKNSELIVADENITLKNESRKDNDNAESINIENNNEIVEASTDSTSILDDKNDKGKAKKSKKKLRKTLVELEREKYLKQQSKPLTNEEMLQKVTDFSAKLKENPAGSGDSGDSGSGSKEMGSGEDADYERFFHHRLVFR</sequence>
<reference evidence="8" key="1">
    <citation type="submission" date="2016-05" db="EMBL/GenBank/DDBJ databases">
        <title>Comparative genomics of biotechnologically important yeasts.</title>
        <authorList>
            <consortium name="DOE Joint Genome Institute"/>
            <person name="Riley R."/>
            <person name="Haridas S."/>
            <person name="Wolfe K.H."/>
            <person name="Lopes M.R."/>
            <person name="Hittinger C.T."/>
            <person name="Goker M."/>
            <person name="Salamov A."/>
            <person name="Wisecaver J."/>
            <person name="Long T.M."/>
            <person name="Aerts A.L."/>
            <person name="Barry K."/>
            <person name="Choi C."/>
            <person name="Clum A."/>
            <person name="Coughlan A.Y."/>
            <person name="Deshpande S."/>
            <person name="Douglass A.P."/>
            <person name="Hanson S.J."/>
            <person name="Klenk H.-P."/>
            <person name="Labutti K."/>
            <person name="Lapidus A."/>
            <person name="Lindquist E."/>
            <person name="Lipzen A."/>
            <person name="Meier-Kolthoff J.P."/>
            <person name="Ohm R.A."/>
            <person name="Otillar R.P."/>
            <person name="Pangilinan J."/>
            <person name="Peng Y."/>
            <person name="Rokas A."/>
            <person name="Rosa C.A."/>
            <person name="Scheuner C."/>
            <person name="Sibirny A.A."/>
            <person name="Slot J.C."/>
            <person name="Stielow J.B."/>
            <person name="Sun H."/>
            <person name="Kurtzman C.P."/>
            <person name="Blackwell M."/>
            <person name="Grigoriev I.V."/>
            <person name="Jeffries T.W."/>
        </authorList>
    </citation>
    <scope>NUCLEOTIDE SEQUENCE [LARGE SCALE GENOMIC DNA]</scope>
    <source>
        <strain evidence="8">DSM 1968</strain>
    </source>
</reference>
<dbReference type="GO" id="GO:0071013">
    <property type="term" value="C:catalytic step 2 spliceosome"/>
    <property type="evidence" value="ECO:0007669"/>
    <property type="project" value="TreeGrafter"/>
</dbReference>
<dbReference type="SUPFAM" id="SSF50891">
    <property type="entry name" value="Cyclophilin-like"/>
    <property type="match status" value="1"/>
</dbReference>
<dbReference type="InterPro" id="IPR044666">
    <property type="entry name" value="Cyclophilin_A-like"/>
</dbReference>
<evidence type="ECO:0000256" key="1">
    <source>
        <dbReference type="ARBA" id="ARBA00000971"/>
    </source>
</evidence>
<dbReference type="AlphaFoldDB" id="A0A1D2VMK2"/>
<comment type="similarity">
    <text evidence="4">Belongs to the cyclophilin-type PPIase family. CWC27 subfamily.</text>
</comment>
<dbReference type="OrthoDB" id="442970at2759"/>
<proteinExistence type="inferred from homology"/>
<protein>
    <submittedName>
        <fullName evidence="7">Cyclophilin-like protein</fullName>
    </submittedName>
</protein>
<dbReference type="Pfam" id="PF00160">
    <property type="entry name" value="Pro_isomerase"/>
    <property type="match status" value="1"/>
</dbReference>
<dbReference type="GeneID" id="30962565"/>
<dbReference type="InterPro" id="IPR002130">
    <property type="entry name" value="Cyclophilin-type_PPIase_dom"/>
</dbReference>
<gene>
    <name evidence="7" type="ORF">ASCRUDRAFT_124669</name>
</gene>
<dbReference type="InParanoid" id="A0A1D2VMK2"/>
<name>A0A1D2VMK2_9ASCO</name>
<evidence type="ECO:0000313" key="7">
    <source>
        <dbReference type="EMBL" id="ODV62841.1"/>
    </source>
</evidence>
<evidence type="ECO:0000256" key="2">
    <source>
        <dbReference type="ARBA" id="ARBA00004123"/>
    </source>
</evidence>
<evidence type="ECO:0000313" key="8">
    <source>
        <dbReference type="Proteomes" id="UP000095038"/>
    </source>
</evidence>
<accession>A0A1D2VMK2</accession>
<dbReference type="Proteomes" id="UP000095038">
    <property type="component" value="Unassembled WGS sequence"/>
</dbReference>
<evidence type="ECO:0000256" key="5">
    <source>
        <dbReference type="SAM" id="MobiDB-lite"/>
    </source>
</evidence>
<dbReference type="InterPro" id="IPR029000">
    <property type="entry name" value="Cyclophilin-like_dom_sf"/>
</dbReference>
<comment type="catalytic activity">
    <reaction evidence="1">
        <text>[protein]-peptidylproline (omega=180) = [protein]-peptidylproline (omega=0)</text>
        <dbReference type="Rhea" id="RHEA:16237"/>
        <dbReference type="Rhea" id="RHEA-COMP:10747"/>
        <dbReference type="Rhea" id="RHEA-COMP:10748"/>
        <dbReference type="ChEBI" id="CHEBI:83833"/>
        <dbReference type="ChEBI" id="CHEBI:83834"/>
        <dbReference type="EC" id="5.2.1.8"/>
    </reaction>
</comment>
<dbReference type="EMBL" id="KV454476">
    <property type="protein sequence ID" value="ODV62841.1"/>
    <property type="molecule type" value="Genomic_DNA"/>
</dbReference>
<feature type="domain" description="PPIase cyclophilin-type" evidence="6">
    <location>
        <begin position="17"/>
        <end position="164"/>
    </location>
</feature>
<keyword evidence="3" id="KW-0539">Nucleus</keyword>
<dbReference type="PROSITE" id="PS50072">
    <property type="entry name" value="CSA_PPIASE_2"/>
    <property type="match status" value="1"/>
</dbReference>
<organism evidence="7 8">
    <name type="scientific">Ascoidea rubescens DSM 1968</name>
    <dbReference type="NCBI Taxonomy" id="1344418"/>
    <lineage>
        <taxon>Eukaryota</taxon>
        <taxon>Fungi</taxon>
        <taxon>Dikarya</taxon>
        <taxon>Ascomycota</taxon>
        <taxon>Saccharomycotina</taxon>
        <taxon>Saccharomycetes</taxon>
        <taxon>Ascoideaceae</taxon>
        <taxon>Ascoidea</taxon>
    </lineage>
</organism>
<evidence type="ECO:0000256" key="4">
    <source>
        <dbReference type="ARBA" id="ARBA00038509"/>
    </source>
</evidence>
<dbReference type="Gene3D" id="2.40.100.10">
    <property type="entry name" value="Cyclophilin-like"/>
    <property type="match status" value="1"/>
</dbReference>
<dbReference type="GO" id="GO:0003755">
    <property type="term" value="F:peptidyl-prolyl cis-trans isomerase activity"/>
    <property type="evidence" value="ECO:0007669"/>
    <property type="project" value="UniProtKB-EC"/>
</dbReference>
<dbReference type="PANTHER" id="PTHR45625">
    <property type="entry name" value="PEPTIDYL-PROLYL CIS-TRANS ISOMERASE-RELATED"/>
    <property type="match status" value="1"/>
</dbReference>